<dbReference type="CDD" id="cd00096">
    <property type="entry name" value="Ig"/>
    <property type="match status" value="1"/>
</dbReference>
<evidence type="ECO:0000256" key="5">
    <source>
        <dbReference type="ARBA" id="ARBA00023319"/>
    </source>
</evidence>
<protein>
    <recommendedName>
        <fullName evidence="8">Ig-like domain-containing protein</fullName>
    </recommendedName>
</protein>
<dbReference type="InterPro" id="IPR003599">
    <property type="entry name" value="Ig_sub"/>
</dbReference>
<feature type="transmembrane region" description="Helical" evidence="6">
    <location>
        <begin position="701"/>
        <end position="728"/>
    </location>
</feature>
<keyword evidence="5" id="KW-0393">Immunoglobulin domain</keyword>
<dbReference type="InterPro" id="IPR007110">
    <property type="entry name" value="Ig-like_dom"/>
</dbReference>
<keyword evidence="6" id="KW-1133">Transmembrane helix</keyword>
<evidence type="ECO:0000256" key="4">
    <source>
        <dbReference type="ARBA" id="ARBA00023180"/>
    </source>
</evidence>
<dbReference type="InterPro" id="IPR051275">
    <property type="entry name" value="Cell_adhesion_signaling"/>
</dbReference>
<dbReference type="Pfam" id="PF13927">
    <property type="entry name" value="Ig_3"/>
    <property type="match status" value="1"/>
</dbReference>
<reference evidence="9 10" key="1">
    <citation type="submission" date="2022-05" db="EMBL/GenBank/DDBJ databases">
        <authorList>
            <consortium name="Genoscope - CEA"/>
            <person name="William W."/>
        </authorList>
    </citation>
    <scope>NUCLEOTIDE SEQUENCE [LARGE SCALE GENOMIC DNA]</scope>
</reference>
<evidence type="ECO:0000313" key="10">
    <source>
        <dbReference type="Proteomes" id="UP001159405"/>
    </source>
</evidence>
<keyword evidence="4" id="KW-0325">Glycoprotein</keyword>
<dbReference type="SUPFAM" id="SSF48726">
    <property type="entry name" value="Immunoglobulin"/>
    <property type="match status" value="3"/>
</dbReference>
<dbReference type="InterPro" id="IPR013098">
    <property type="entry name" value="Ig_I-set"/>
</dbReference>
<evidence type="ECO:0000259" key="8">
    <source>
        <dbReference type="PROSITE" id="PS50835"/>
    </source>
</evidence>
<evidence type="ECO:0000256" key="2">
    <source>
        <dbReference type="ARBA" id="ARBA00023136"/>
    </source>
</evidence>
<dbReference type="Proteomes" id="UP001159405">
    <property type="component" value="Unassembled WGS sequence"/>
</dbReference>
<name>A0ABN8QN68_9CNID</name>
<evidence type="ECO:0000256" key="3">
    <source>
        <dbReference type="ARBA" id="ARBA00023157"/>
    </source>
</evidence>
<feature type="domain" description="Ig-like" evidence="8">
    <location>
        <begin position="526"/>
        <end position="604"/>
    </location>
</feature>
<keyword evidence="10" id="KW-1185">Reference proteome</keyword>
<dbReference type="SMART" id="SM00409">
    <property type="entry name" value="IG"/>
    <property type="match status" value="5"/>
</dbReference>
<keyword evidence="3" id="KW-1015">Disulfide bond</keyword>
<keyword evidence="6" id="KW-0812">Transmembrane</keyword>
<gene>
    <name evidence="9" type="ORF">PLOB_00007878</name>
</gene>
<dbReference type="Gene3D" id="2.60.40.10">
    <property type="entry name" value="Immunoglobulins"/>
    <property type="match status" value="2"/>
</dbReference>
<comment type="caution">
    <text evidence="9">The sequence shown here is derived from an EMBL/GenBank/DDBJ whole genome shotgun (WGS) entry which is preliminary data.</text>
</comment>
<keyword evidence="2 6" id="KW-0472">Membrane</keyword>
<dbReference type="InterPro" id="IPR013783">
    <property type="entry name" value="Ig-like_fold"/>
</dbReference>
<feature type="chain" id="PRO_5046335464" description="Ig-like domain-containing protein" evidence="7">
    <location>
        <begin position="19"/>
        <end position="838"/>
    </location>
</feature>
<dbReference type="Pfam" id="PF07679">
    <property type="entry name" value="I-set"/>
    <property type="match status" value="1"/>
</dbReference>
<accession>A0ABN8QN68</accession>
<feature type="domain" description="Ig-like" evidence="8">
    <location>
        <begin position="149"/>
        <end position="251"/>
    </location>
</feature>
<dbReference type="EMBL" id="CALNXK010000138">
    <property type="protein sequence ID" value="CAH3166682.1"/>
    <property type="molecule type" value="Genomic_DNA"/>
</dbReference>
<sequence>MVPLAWLWFLITYLAVDAQYARVPFGIREPFPVNIYPIEGTEAKVTCVAFDPSGNKTAERIQFMRKDNFARYTNITASENVEFTERREPAVPPASEKLIVTMTIKNVTLSDDSTFGELGRYECHAFAKGDPLERRHGFSVNVISRDEIPSVTVPKIGVLKHGENTTLTCNLTRNPVQGTVLKTISWYKDGILLESVRNPDPDTPIDSLGPLVLNNNGIRSRDGGNYTCFLEMALRNIRMYNVSDSTMVEITPGFNKPIQVVNLTIIKGENASLECAAQGFPLHVEWKFQKKGEDLVRPCIANDSDGKYLVHRSGIYDAYVLDITDVQNADLGSYYCCLPSNCSNNVQDNCQQFVLREKVRTRAARFCNFCNLEDRFLEQFPHTTLHFNYVLYFLLAQASKFGIVEPFPENVYPIEGTSVQVTCIAFDSSGIKSAETVQFMRKDIFACYTNITATDNIYFEQKTVEVDHDGKKLKKLFVTMVIRNVSLNDDSTFGALGRHECHAFAVGDPVERKHGFTINVIATEIPSVTVSKFSLLQHGENIIIFCNVTKGQLAVRTVLKRISWFKDGVRKQTVRYPDLGKPDDTLGPMKLTNDRSRDGGNYTCLLEMLLRDIKLHFVSESTLIETGSDGKHIFHRSGIYDPYALNITDVQYTDLGSYYCCLSSNCSSNIQDNCQTFYSAEPHSIPPDDKKRCNGNSSSSLSSWIIIAVSVEGVLLVAATAAIAILVIKQRHVKATKEDAKGNATESIYLEIQEAPAKNPAQNSSNKQLGKIEDQIQAAPPCGKESGYSVLNHLAMTTGEGLYATLSASESVNSVHGASNFDSRTYVNQVPSDEWMTD</sequence>
<feature type="signal peptide" evidence="7">
    <location>
        <begin position="1"/>
        <end position="18"/>
    </location>
</feature>
<organism evidence="9 10">
    <name type="scientific">Porites lobata</name>
    <dbReference type="NCBI Taxonomy" id="104759"/>
    <lineage>
        <taxon>Eukaryota</taxon>
        <taxon>Metazoa</taxon>
        <taxon>Cnidaria</taxon>
        <taxon>Anthozoa</taxon>
        <taxon>Hexacorallia</taxon>
        <taxon>Scleractinia</taxon>
        <taxon>Fungiina</taxon>
        <taxon>Poritidae</taxon>
        <taxon>Porites</taxon>
    </lineage>
</organism>
<proteinExistence type="predicted"/>
<comment type="subcellular location">
    <subcellularLocation>
        <location evidence="1">Membrane</location>
        <topology evidence="1">Single-pass type I membrane protein</topology>
    </subcellularLocation>
</comment>
<evidence type="ECO:0000313" key="9">
    <source>
        <dbReference type="EMBL" id="CAH3166682.1"/>
    </source>
</evidence>
<evidence type="ECO:0000256" key="6">
    <source>
        <dbReference type="SAM" id="Phobius"/>
    </source>
</evidence>
<evidence type="ECO:0000256" key="7">
    <source>
        <dbReference type="SAM" id="SignalP"/>
    </source>
</evidence>
<keyword evidence="7" id="KW-0732">Signal</keyword>
<dbReference type="InterPro" id="IPR036179">
    <property type="entry name" value="Ig-like_dom_sf"/>
</dbReference>
<dbReference type="PANTHER" id="PTHR11640:SF31">
    <property type="entry name" value="IRREGULAR CHIASM C-ROUGHEST PROTEIN-RELATED"/>
    <property type="match status" value="1"/>
</dbReference>
<dbReference type="PANTHER" id="PTHR11640">
    <property type="entry name" value="NEPHRIN"/>
    <property type="match status" value="1"/>
</dbReference>
<feature type="domain" description="Ig-like" evidence="8">
    <location>
        <begin position="252"/>
        <end position="336"/>
    </location>
</feature>
<dbReference type="PROSITE" id="PS50835">
    <property type="entry name" value="IG_LIKE"/>
    <property type="match status" value="3"/>
</dbReference>
<evidence type="ECO:0000256" key="1">
    <source>
        <dbReference type="ARBA" id="ARBA00004479"/>
    </source>
</evidence>